<accession>A0A423H0H4</accession>
<organism evidence="1 2">
    <name type="scientific">Pseudomonas brassicacearum</name>
    <dbReference type="NCBI Taxonomy" id="930166"/>
    <lineage>
        <taxon>Bacteria</taxon>
        <taxon>Pseudomonadati</taxon>
        <taxon>Pseudomonadota</taxon>
        <taxon>Gammaproteobacteria</taxon>
        <taxon>Pseudomonadales</taxon>
        <taxon>Pseudomonadaceae</taxon>
        <taxon>Pseudomonas</taxon>
    </lineage>
</organism>
<dbReference type="RefSeq" id="WP_123580965.1">
    <property type="nucleotide sequence ID" value="NZ_MOBI01000003.1"/>
</dbReference>
<comment type="caution">
    <text evidence="1">The sequence shown here is derived from an EMBL/GenBank/DDBJ whole genome shotgun (WGS) entry which is preliminary data.</text>
</comment>
<proteinExistence type="predicted"/>
<dbReference type="EMBL" id="MOBI01000003">
    <property type="protein sequence ID" value="RON05235.1"/>
    <property type="molecule type" value="Genomic_DNA"/>
</dbReference>
<dbReference type="AlphaFoldDB" id="A0A423H0H4"/>
<dbReference type="Proteomes" id="UP000284684">
    <property type="component" value="Unassembled WGS sequence"/>
</dbReference>
<evidence type="ECO:0000313" key="1">
    <source>
        <dbReference type="EMBL" id="RON05235.1"/>
    </source>
</evidence>
<gene>
    <name evidence="1" type="ORF">BK658_02500</name>
</gene>
<evidence type="ECO:0000313" key="2">
    <source>
        <dbReference type="Proteomes" id="UP000284684"/>
    </source>
</evidence>
<name>A0A423H0H4_9PSED</name>
<sequence length="89" mass="10020">MSINVCVVCSGSADKAFPVGSFDEFKCPDCGRYSVNRNLLNQMAAAKRVFHTARTQQYLVIHSRFDQVPAIDELEATMHQLIVERSSNR</sequence>
<protein>
    <submittedName>
        <fullName evidence="1">Uncharacterized protein</fullName>
    </submittedName>
</protein>
<reference evidence="1 2" key="1">
    <citation type="submission" date="2016-10" db="EMBL/GenBank/DDBJ databases">
        <title>Comparative genome analysis of multiple Pseudomonas spp. focuses on biocontrol and plant growth promoting traits.</title>
        <authorList>
            <person name="Tao X.-Y."/>
            <person name="Taylor C.G."/>
        </authorList>
    </citation>
    <scope>NUCLEOTIDE SEQUENCE [LARGE SCALE GENOMIC DNA]</scope>
    <source>
        <strain evidence="1 2">37D10</strain>
    </source>
</reference>